<accession>I0GWM3</accession>
<gene>
    <name evidence="1" type="ordered locus">SELR_pSRC300870</name>
</gene>
<protein>
    <submittedName>
        <fullName evidence="1">Uncharacterized protein</fullName>
    </submittedName>
</protein>
<dbReference type="Proteomes" id="UP000007887">
    <property type="component" value="Plasmid pSRC3"/>
</dbReference>
<sequence>MITVRAAGIQRYIKGIGPESKNEDVSIRMSYEEAKLFKEFLFAVECDDATDDEIEVAEAIANMLDEVTD</sequence>
<dbReference type="HOGENOM" id="CLU_2773562_0_0_9"/>
<dbReference type="KEGG" id="sri:SELR_pSRC300870"/>
<dbReference type="RefSeq" id="WP_014426178.1">
    <property type="nucleotide sequence ID" value="NC_017073.1"/>
</dbReference>
<evidence type="ECO:0000313" key="1">
    <source>
        <dbReference type="EMBL" id="BAL85160.1"/>
    </source>
</evidence>
<dbReference type="AlphaFoldDB" id="I0GWM3"/>
<proteinExistence type="predicted"/>
<name>I0GWM3_SELRL</name>
<reference evidence="1 2" key="1">
    <citation type="submission" date="2011-10" db="EMBL/GenBank/DDBJ databases">
        <title>Whole genome sequence of Selenomonas ruminantium subsp. lactilytica TAM6421.</title>
        <authorList>
            <person name="Oguchi A."/>
            <person name="Ankai A."/>
            <person name="Kaneko J."/>
            <person name="Yamada-Narita S."/>
            <person name="Fukui S."/>
            <person name="Takahashi M."/>
            <person name="Onodera T."/>
            <person name="Kojima S."/>
            <person name="Fushimi T."/>
            <person name="Abe N."/>
            <person name="Kamio Y."/>
            <person name="Yamazaki S."/>
            <person name="Fujita N."/>
        </authorList>
    </citation>
    <scope>NUCLEOTIDE SEQUENCE [LARGE SCALE GENOMIC DNA]</scope>
    <source>
        <strain evidence="2">NBRC 103574 / TAM6421</strain>
        <plasmid evidence="1 2">pSRC3</plasmid>
    </source>
</reference>
<organism evidence="1 2">
    <name type="scientific">Selenomonas ruminantium subsp. lactilytica (strain NBRC 103574 / TAM6421)</name>
    <dbReference type="NCBI Taxonomy" id="927704"/>
    <lineage>
        <taxon>Bacteria</taxon>
        <taxon>Bacillati</taxon>
        <taxon>Bacillota</taxon>
        <taxon>Negativicutes</taxon>
        <taxon>Selenomonadales</taxon>
        <taxon>Selenomonadaceae</taxon>
        <taxon>Selenomonas</taxon>
    </lineage>
</organism>
<evidence type="ECO:0000313" key="2">
    <source>
        <dbReference type="Proteomes" id="UP000007887"/>
    </source>
</evidence>
<geneLocation type="plasmid" evidence="1 2">
    <name>pSRC3</name>
</geneLocation>
<dbReference type="EMBL" id="AP012300">
    <property type="protein sequence ID" value="BAL85160.1"/>
    <property type="molecule type" value="Genomic_DNA"/>
</dbReference>
<keyword evidence="1" id="KW-0614">Plasmid</keyword>
<dbReference type="PATRIC" id="fig|927704.6.peg.3401"/>